<dbReference type="GO" id="GO:0003677">
    <property type="term" value="F:DNA binding"/>
    <property type="evidence" value="ECO:0007669"/>
    <property type="project" value="UniProtKB-KW"/>
</dbReference>
<comment type="similarity">
    <text evidence="1">Belongs to the DNA polymerase type-B family.</text>
</comment>
<evidence type="ECO:0000256" key="3">
    <source>
        <dbReference type="ARBA" id="ARBA00022679"/>
    </source>
</evidence>
<dbReference type="GO" id="GO:0000166">
    <property type="term" value="F:nucleotide binding"/>
    <property type="evidence" value="ECO:0007669"/>
    <property type="project" value="InterPro"/>
</dbReference>
<keyword evidence="7" id="KW-0238">DNA-binding</keyword>
<keyword evidence="3" id="KW-0808">Transferase</keyword>
<evidence type="ECO:0000256" key="1">
    <source>
        <dbReference type="ARBA" id="ARBA00005755"/>
    </source>
</evidence>
<dbReference type="InterPro" id="IPR043502">
    <property type="entry name" value="DNA/RNA_pol_sf"/>
</dbReference>
<dbReference type="Proteomes" id="UP000050741">
    <property type="component" value="Unassembled WGS sequence"/>
</dbReference>
<dbReference type="InterPro" id="IPR012337">
    <property type="entry name" value="RNaseH-like_sf"/>
</dbReference>
<dbReference type="WBParaSite" id="GPLIN_001218800">
    <property type="protein sequence ID" value="GPLIN_001218800"/>
    <property type="gene ID" value="GPLIN_001218800"/>
</dbReference>
<keyword evidence="5" id="KW-0235">DNA replication</keyword>
<feature type="domain" description="DNA-directed DNA polymerase family B mitochondria/virus" evidence="9">
    <location>
        <begin position="430"/>
        <end position="888"/>
    </location>
</feature>
<dbReference type="SUPFAM" id="SSF53098">
    <property type="entry name" value="Ribonuclease H-like"/>
    <property type="match status" value="1"/>
</dbReference>
<dbReference type="Gene3D" id="3.90.1600.10">
    <property type="entry name" value="Palm domain of DNA polymerase"/>
    <property type="match status" value="1"/>
</dbReference>
<reference evidence="10" key="1">
    <citation type="submission" date="2014-05" db="EMBL/GenBank/DDBJ databases">
        <title>The genome and life-stage specific transcriptomes of Globodera pallida elucidate key aspects of plant parasitism by a cyst nematode.</title>
        <authorList>
            <person name="Cotton J.A."/>
            <person name="Lilley C.J."/>
            <person name="Jones L.M."/>
            <person name="Kikuchi T."/>
            <person name="Reid A.J."/>
            <person name="Thorpe P."/>
            <person name="Tsai I.J."/>
            <person name="Beasley H."/>
            <person name="Blok V."/>
            <person name="Cock P.J.A."/>
            <person name="Van den Akker S.E."/>
            <person name="Holroyd N."/>
            <person name="Hunt M."/>
            <person name="Mantelin S."/>
            <person name="Naghra H."/>
            <person name="Pain A."/>
            <person name="Palomares-Rius J.E."/>
            <person name="Zarowiecki M."/>
            <person name="Berriman M."/>
            <person name="Jones J.T."/>
            <person name="Urwin P.E."/>
        </authorList>
    </citation>
    <scope>NUCLEOTIDE SEQUENCE [LARGE SCALE GENOMIC DNA]</scope>
    <source>
        <strain evidence="10">Lindley</strain>
    </source>
</reference>
<dbReference type="PANTHER" id="PTHR33568:SF3">
    <property type="entry name" value="DNA-DIRECTED DNA POLYMERASE"/>
    <property type="match status" value="1"/>
</dbReference>
<comment type="catalytic activity">
    <reaction evidence="8">
        <text>DNA(n) + a 2'-deoxyribonucleoside 5'-triphosphate = DNA(n+1) + diphosphate</text>
        <dbReference type="Rhea" id="RHEA:22508"/>
        <dbReference type="Rhea" id="RHEA-COMP:17339"/>
        <dbReference type="Rhea" id="RHEA-COMP:17340"/>
        <dbReference type="ChEBI" id="CHEBI:33019"/>
        <dbReference type="ChEBI" id="CHEBI:61560"/>
        <dbReference type="ChEBI" id="CHEBI:173112"/>
        <dbReference type="EC" id="2.7.7.7"/>
    </reaction>
</comment>
<dbReference type="InterPro" id="IPR036397">
    <property type="entry name" value="RNaseH_sf"/>
</dbReference>
<accession>A0A183CH32</accession>
<evidence type="ECO:0000313" key="10">
    <source>
        <dbReference type="Proteomes" id="UP000050741"/>
    </source>
</evidence>
<evidence type="ECO:0000256" key="4">
    <source>
        <dbReference type="ARBA" id="ARBA00022695"/>
    </source>
</evidence>
<evidence type="ECO:0000256" key="7">
    <source>
        <dbReference type="ARBA" id="ARBA00023125"/>
    </source>
</evidence>
<dbReference type="GO" id="GO:0042575">
    <property type="term" value="C:DNA polymerase complex"/>
    <property type="evidence" value="ECO:0007669"/>
    <property type="project" value="UniProtKB-ARBA"/>
</dbReference>
<evidence type="ECO:0000256" key="5">
    <source>
        <dbReference type="ARBA" id="ARBA00022705"/>
    </source>
</evidence>
<organism evidence="10 11">
    <name type="scientific">Globodera pallida</name>
    <name type="common">Potato cyst nematode worm</name>
    <name type="synonym">Heterodera pallida</name>
    <dbReference type="NCBI Taxonomy" id="36090"/>
    <lineage>
        <taxon>Eukaryota</taxon>
        <taxon>Metazoa</taxon>
        <taxon>Ecdysozoa</taxon>
        <taxon>Nematoda</taxon>
        <taxon>Chromadorea</taxon>
        <taxon>Rhabditida</taxon>
        <taxon>Tylenchina</taxon>
        <taxon>Tylenchomorpha</taxon>
        <taxon>Tylenchoidea</taxon>
        <taxon>Heteroderidae</taxon>
        <taxon>Heteroderinae</taxon>
        <taxon>Globodera</taxon>
    </lineage>
</organism>
<keyword evidence="10" id="KW-1185">Reference proteome</keyword>
<name>A0A183CH32_GLOPA</name>
<dbReference type="GO" id="GO:0006260">
    <property type="term" value="P:DNA replication"/>
    <property type="evidence" value="ECO:0007669"/>
    <property type="project" value="UniProtKB-KW"/>
</dbReference>
<evidence type="ECO:0000256" key="6">
    <source>
        <dbReference type="ARBA" id="ARBA00022932"/>
    </source>
</evidence>
<dbReference type="InterPro" id="IPR004868">
    <property type="entry name" value="DNA-dir_DNA_pol_B_mt/vir"/>
</dbReference>
<dbReference type="Gene3D" id="3.30.420.10">
    <property type="entry name" value="Ribonuclease H-like superfamily/Ribonuclease H"/>
    <property type="match status" value="1"/>
</dbReference>
<dbReference type="AlphaFoldDB" id="A0A183CH32"/>
<proteinExistence type="inferred from homology"/>
<evidence type="ECO:0000313" key="11">
    <source>
        <dbReference type="WBParaSite" id="GPLIN_001218800"/>
    </source>
</evidence>
<keyword evidence="6" id="KW-0239">DNA-directed DNA polymerase</keyword>
<dbReference type="EC" id="2.7.7.7" evidence="2"/>
<evidence type="ECO:0000256" key="2">
    <source>
        <dbReference type="ARBA" id="ARBA00012417"/>
    </source>
</evidence>
<evidence type="ECO:0000256" key="8">
    <source>
        <dbReference type="ARBA" id="ARBA00049244"/>
    </source>
</evidence>
<dbReference type="PANTHER" id="PTHR33568">
    <property type="entry name" value="DNA POLYMERASE"/>
    <property type="match status" value="1"/>
</dbReference>
<sequence>MSPPPAKKARRFFIEELLREPYNELSPRQKTVKDYVKKLDNNVEEVAKFQWVKTKTRFSIEDVPADPEGLLAGIFQHCVDGGVDESRQRGVEPTHLGCTISSQLLSSDIWIPVRQITEDTINSILNRFNDVAQSKKQDGVTLWGEPFTVAVTTVNRNGLHVRRLKGGALRKLAPVHHRVHDQCLIKINNTNNYCLFYALMATLMHAIGGLARQRFCEYLHSQKGMRGKLQRETEEMMDAVNALPGQQSYDAEIYVPRVIDWWNNIKFLKQHKFKAFVFGSSGHYKPLFKYGPEEYEVPIILYFDNAHFHGVQKSGNLFGRPYCLITFDLETMQHEPVDPDFPERRKHQVNFITARVACPDCISSGEWKKTLRGKECQVCGPNRVITFSQKPFRGTEVDKQVETQHPLVAFVKWILYELPIKFETVAYSHFGGRFDMVLVFREIFMEGLNPSLIRKGNRLFEMTVNKRKKINAQVCFRDSWNLIPGPLASMVPMFGLDVHDKPFFPHLANRPSNYGRRIFPSKADYLAAGMMPEKRKEFDRCYCKNDVDILMGGLIAFRGEFLELTKRPAAPSGKAERAAFKTTHDGIDAVRHCITIASACMKHFRTNHLKPGHLALVPEKGYDSCGDNQSDLALAFMEWCYPDEELIMPNGKTAGRIRERNKMRMDIIKAQFPNIEIFWECDIRAMITKDKAMKKTFDEFTGEGGPINIRGCFMGGRTGATKLYHQAAPNEQISYYDVTSLYPFINFVTTYPVGHPKLDVPCEEVDWRRPEDNPYPLAILKVFVIPPRKIDVPVLPVKVDDRLCFPLCMACCKKYPNGAVMASYSCRHDDKQRGWISTCTSLELNAALEEGYRVTDLLRVLEYSKGDNKLFRPYISEFIAQKMHASGFDEEIRGNFAAEEQFIGECMEKFGIKIDRTKMIPNKGKRALAKLGVNNLWGRFSLRNFGLSKTLITDDPGELGNYLDNRKIEITALDMLTPEVILISYVEKKDWIQEHPCSNVVISLFTTSAARLHLLRTMQKVVRTTGCTLLYTGQLTDEFPTHEILEFVSGGSKQYGLKLRKKDAAADSDFDYILKVRGMTLNHDVLNKQGLRYQTFKDRYLEYTLTIRRMIETIAELRHTTIQQLSTFIRKENHLI</sequence>
<keyword evidence="4" id="KW-0548">Nucleotidyltransferase</keyword>
<protein>
    <recommendedName>
        <fullName evidence="2">DNA-directed DNA polymerase</fullName>
        <ecNumber evidence="2">2.7.7.7</ecNumber>
    </recommendedName>
</protein>
<reference evidence="11" key="2">
    <citation type="submission" date="2016-06" db="UniProtKB">
        <authorList>
            <consortium name="WormBaseParasite"/>
        </authorList>
    </citation>
    <scope>IDENTIFICATION</scope>
</reference>
<evidence type="ECO:0000259" key="9">
    <source>
        <dbReference type="Pfam" id="PF03175"/>
    </source>
</evidence>
<dbReference type="InterPro" id="IPR023211">
    <property type="entry name" value="DNA_pol_palm_dom_sf"/>
</dbReference>
<dbReference type="Pfam" id="PF03175">
    <property type="entry name" value="DNA_pol_B_2"/>
    <property type="match status" value="1"/>
</dbReference>
<dbReference type="SUPFAM" id="SSF56672">
    <property type="entry name" value="DNA/RNA polymerases"/>
    <property type="match status" value="1"/>
</dbReference>
<dbReference type="GO" id="GO:0003887">
    <property type="term" value="F:DNA-directed DNA polymerase activity"/>
    <property type="evidence" value="ECO:0007669"/>
    <property type="project" value="UniProtKB-KW"/>
</dbReference>